<reference evidence="2" key="1">
    <citation type="submission" date="2019-12" db="EMBL/GenBank/DDBJ databases">
        <title>Genome sequencing and annotation of Brassica cretica.</title>
        <authorList>
            <person name="Studholme D.J."/>
            <person name="Sarris P.F."/>
        </authorList>
    </citation>
    <scope>NUCLEOTIDE SEQUENCE</scope>
    <source>
        <strain evidence="2">PFS-102/07</strain>
        <tissue evidence="2">Leaf</tissue>
    </source>
</reference>
<comment type="caution">
    <text evidence="2">The sequence shown here is derived from an EMBL/GenBank/DDBJ whole genome shotgun (WGS) entry which is preliminary data.</text>
</comment>
<accession>A0A8S9KP04</accession>
<organism evidence="2">
    <name type="scientific">Brassica cretica</name>
    <name type="common">Mustard</name>
    <dbReference type="NCBI Taxonomy" id="69181"/>
    <lineage>
        <taxon>Eukaryota</taxon>
        <taxon>Viridiplantae</taxon>
        <taxon>Streptophyta</taxon>
        <taxon>Embryophyta</taxon>
        <taxon>Tracheophyta</taxon>
        <taxon>Spermatophyta</taxon>
        <taxon>Magnoliopsida</taxon>
        <taxon>eudicotyledons</taxon>
        <taxon>Gunneridae</taxon>
        <taxon>Pentapetalae</taxon>
        <taxon>rosids</taxon>
        <taxon>malvids</taxon>
        <taxon>Brassicales</taxon>
        <taxon>Brassicaceae</taxon>
        <taxon>Brassiceae</taxon>
        <taxon>Brassica</taxon>
    </lineage>
</organism>
<proteinExistence type="predicted"/>
<protein>
    <submittedName>
        <fullName evidence="2">Uncharacterized protein</fullName>
    </submittedName>
</protein>
<gene>
    <name evidence="2" type="ORF">F2Q70_00042916</name>
</gene>
<sequence>MAGLCPLINGPRTLVQITSVEFCSGLEGLMGPLGKVEKVELHAKKLFLCGIRKGAELEYEKLIKVCFICKRLTHEQLYYPMQEAPAGESRDSRGRHREVMRSEVAGSSRQRVEELGERKETKRGQRSSRTSKLEQAPRRTTNPTRRRMEERKEKNDTGDLHKFGYQKIHIVDL</sequence>
<feature type="compositionally biased region" description="Basic and acidic residues" evidence="1">
    <location>
        <begin position="146"/>
        <end position="161"/>
    </location>
</feature>
<feature type="compositionally biased region" description="Basic and acidic residues" evidence="1">
    <location>
        <begin position="88"/>
        <end position="101"/>
    </location>
</feature>
<name>A0A8S9KP04_BRACR</name>
<evidence type="ECO:0000313" key="2">
    <source>
        <dbReference type="EMBL" id="KAF2595076.1"/>
    </source>
</evidence>
<evidence type="ECO:0000256" key="1">
    <source>
        <dbReference type="SAM" id="MobiDB-lite"/>
    </source>
</evidence>
<dbReference type="AlphaFoldDB" id="A0A8S9KP04"/>
<dbReference type="EMBL" id="QGKY02000164">
    <property type="protein sequence ID" value="KAF2595076.1"/>
    <property type="molecule type" value="Genomic_DNA"/>
</dbReference>
<feature type="compositionally biased region" description="Basic and acidic residues" evidence="1">
    <location>
        <begin position="110"/>
        <end position="123"/>
    </location>
</feature>
<feature type="region of interest" description="Disordered" evidence="1">
    <location>
        <begin position="82"/>
        <end position="161"/>
    </location>
</feature>